<comment type="caution">
    <text evidence="8">The sequence shown here is derived from an EMBL/GenBank/DDBJ whole genome shotgun (WGS) entry which is preliminary data.</text>
</comment>
<dbReference type="GO" id="GO:0000139">
    <property type="term" value="C:Golgi membrane"/>
    <property type="evidence" value="ECO:0007669"/>
    <property type="project" value="TreeGrafter"/>
</dbReference>
<protein>
    <recommendedName>
        <fullName evidence="10">Arf-GAP domain-containing protein</fullName>
    </recommendedName>
</protein>
<keyword evidence="9" id="KW-1185">Reference proteome</keyword>
<evidence type="ECO:0000256" key="4">
    <source>
        <dbReference type="ARBA" id="ARBA00022833"/>
    </source>
</evidence>
<dbReference type="GO" id="GO:0032012">
    <property type="term" value="P:regulation of ARF protein signal transduction"/>
    <property type="evidence" value="ECO:0007669"/>
    <property type="project" value="TreeGrafter"/>
</dbReference>
<evidence type="ECO:0008006" key="10">
    <source>
        <dbReference type="Google" id="ProtNLM"/>
    </source>
</evidence>
<evidence type="ECO:0000256" key="2">
    <source>
        <dbReference type="ARBA" id="ARBA00022723"/>
    </source>
</evidence>
<proteinExistence type="predicted"/>
<dbReference type="InterPro" id="IPR036034">
    <property type="entry name" value="PDZ_sf"/>
</dbReference>
<dbReference type="PRINTS" id="PR00405">
    <property type="entry name" value="REVINTRACTNG"/>
</dbReference>
<reference evidence="8" key="1">
    <citation type="submission" date="2021-12" db="EMBL/GenBank/DDBJ databases">
        <title>Prjna785345.</title>
        <authorList>
            <person name="Rujirawat T."/>
            <person name="Krajaejun T."/>
        </authorList>
    </citation>
    <scope>NUCLEOTIDE SEQUENCE</scope>
    <source>
        <strain evidence="8">Pi057C3</strain>
    </source>
</reference>
<dbReference type="SUPFAM" id="SSF50156">
    <property type="entry name" value="PDZ domain-like"/>
    <property type="match status" value="1"/>
</dbReference>
<evidence type="ECO:0000313" key="9">
    <source>
        <dbReference type="Proteomes" id="UP001209570"/>
    </source>
</evidence>
<dbReference type="GO" id="GO:0005096">
    <property type="term" value="F:GTPase activator activity"/>
    <property type="evidence" value="ECO:0007669"/>
    <property type="project" value="UniProtKB-KW"/>
</dbReference>
<sequence>MAMPPTGLSPQAEAAIRLLPGNDRCADCSALFPQWADVSFGVLVCLACAGRHRALGVQLSVVKSIEMDRWTLPEQRALESGGNAKWTAVCVGTAMADRPLALKYQSSIGREYKARVAAAAASPEEKVEPVKVAEFLAGLTRSPEKQQVRSAITSMPSAETSPTGVEEADDVAESDELRVKCTTCQAVLAIDKLDSHSKRCVLSSSSSAPAWHVYESLLGIPGGPLGFTLTKTSDGSAEVSRITPNSEAERSRVVLSSLVVGVNDLKTTKYDEIVALVHSLPRPIRFTFAYRDDSSSSFDGHRTSVSSVVEPIAVATEIEFEETTLGCTLQAQGQWCVVTEVDTGG</sequence>
<feature type="domain" description="Arf-GAP" evidence="7">
    <location>
        <begin position="10"/>
        <end position="85"/>
    </location>
</feature>
<dbReference type="SMART" id="SM00105">
    <property type="entry name" value="ArfGap"/>
    <property type="match status" value="1"/>
</dbReference>
<dbReference type="PROSITE" id="PS50115">
    <property type="entry name" value="ARFGAP"/>
    <property type="match status" value="1"/>
</dbReference>
<organism evidence="8 9">
    <name type="scientific">Pythium insidiosum</name>
    <name type="common">Pythiosis disease agent</name>
    <dbReference type="NCBI Taxonomy" id="114742"/>
    <lineage>
        <taxon>Eukaryota</taxon>
        <taxon>Sar</taxon>
        <taxon>Stramenopiles</taxon>
        <taxon>Oomycota</taxon>
        <taxon>Peronosporomycetes</taxon>
        <taxon>Pythiales</taxon>
        <taxon>Pythiaceae</taxon>
        <taxon>Pythium</taxon>
    </lineage>
</organism>
<dbReference type="Gene3D" id="1.10.220.150">
    <property type="entry name" value="Arf GTPase activating protein"/>
    <property type="match status" value="1"/>
</dbReference>
<keyword evidence="1" id="KW-0343">GTPase activation</keyword>
<dbReference type="InterPro" id="IPR001478">
    <property type="entry name" value="PDZ"/>
</dbReference>
<dbReference type="SUPFAM" id="SSF57863">
    <property type="entry name" value="ArfGap/RecO-like zinc finger"/>
    <property type="match status" value="1"/>
</dbReference>
<accession>A0AAD5LL86</accession>
<dbReference type="AlphaFoldDB" id="A0AAD5LL86"/>
<evidence type="ECO:0000256" key="1">
    <source>
        <dbReference type="ARBA" id="ARBA00022468"/>
    </source>
</evidence>
<dbReference type="PANTHER" id="PTHR46395:SF1">
    <property type="entry name" value="ADP-RIBOSYLATION FACTOR GTPASE-ACTIVATING PROTEIN 1"/>
    <property type="match status" value="1"/>
</dbReference>
<evidence type="ECO:0000259" key="6">
    <source>
        <dbReference type="PROSITE" id="PS50106"/>
    </source>
</evidence>
<dbReference type="PROSITE" id="PS50106">
    <property type="entry name" value="PDZ"/>
    <property type="match status" value="1"/>
</dbReference>
<evidence type="ECO:0000259" key="7">
    <source>
        <dbReference type="PROSITE" id="PS50115"/>
    </source>
</evidence>
<dbReference type="InterPro" id="IPR001164">
    <property type="entry name" value="ArfGAP_dom"/>
</dbReference>
<keyword evidence="2" id="KW-0479">Metal-binding</keyword>
<gene>
    <name evidence="8" type="ORF">P43SY_005593</name>
</gene>
<dbReference type="GO" id="GO:0030100">
    <property type="term" value="P:regulation of endocytosis"/>
    <property type="evidence" value="ECO:0007669"/>
    <property type="project" value="TreeGrafter"/>
</dbReference>
<dbReference type="Proteomes" id="UP001209570">
    <property type="component" value="Unassembled WGS sequence"/>
</dbReference>
<dbReference type="Pfam" id="PF01412">
    <property type="entry name" value="ArfGap"/>
    <property type="match status" value="1"/>
</dbReference>
<evidence type="ECO:0000313" key="8">
    <source>
        <dbReference type="EMBL" id="KAJ0404769.1"/>
    </source>
</evidence>
<name>A0AAD5LL86_PYTIN</name>
<dbReference type="PANTHER" id="PTHR46395">
    <property type="entry name" value="ADP-RIBOSYLATION FACTOR GTPASE-ACTIVATING PROTEIN 1"/>
    <property type="match status" value="1"/>
</dbReference>
<dbReference type="InterPro" id="IPR037278">
    <property type="entry name" value="ARFGAP/RecO"/>
</dbReference>
<dbReference type="EMBL" id="JAKCXM010000057">
    <property type="protein sequence ID" value="KAJ0404769.1"/>
    <property type="molecule type" value="Genomic_DNA"/>
</dbReference>
<evidence type="ECO:0000256" key="5">
    <source>
        <dbReference type="PROSITE-ProRule" id="PRU00288"/>
    </source>
</evidence>
<dbReference type="InterPro" id="IPR038508">
    <property type="entry name" value="ArfGAP_dom_sf"/>
</dbReference>
<keyword evidence="4" id="KW-0862">Zinc</keyword>
<keyword evidence="3 5" id="KW-0863">Zinc-finger</keyword>
<evidence type="ECO:0000256" key="3">
    <source>
        <dbReference type="ARBA" id="ARBA00022771"/>
    </source>
</evidence>
<feature type="domain" description="PDZ" evidence="6">
    <location>
        <begin position="223"/>
        <end position="292"/>
    </location>
</feature>
<dbReference type="GO" id="GO:0008270">
    <property type="term" value="F:zinc ion binding"/>
    <property type="evidence" value="ECO:0007669"/>
    <property type="project" value="UniProtKB-KW"/>
</dbReference>